<name>A0A3A9JA01_9PROT</name>
<reference evidence="1 2" key="1">
    <citation type="submission" date="2018-09" db="EMBL/GenBank/DDBJ databases">
        <title>Roseomonas sp. nov., isolated from feces of Tibetan antelopes in the Qinghai-Tibet plateau, China.</title>
        <authorList>
            <person name="Tian Z."/>
        </authorList>
    </citation>
    <scope>NUCLEOTIDE SEQUENCE [LARGE SCALE GENOMIC DNA]</scope>
    <source>
        <strain evidence="1 2">Z24</strain>
    </source>
</reference>
<evidence type="ECO:0000313" key="2">
    <source>
        <dbReference type="Proteomes" id="UP000278036"/>
    </source>
</evidence>
<dbReference type="AlphaFoldDB" id="A0A3A9JA01"/>
<proteinExistence type="predicted"/>
<dbReference type="Proteomes" id="UP000278036">
    <property type="component" value="Unassembled WGS sequence"/>
</dbReference>
<feature type="non-terminal residue" evidence="1">
    <location>
        <position position="143"/>
    </location>
</feature>
<accession>A0A3A9JA01</accession>
<dbReference type="EMBL" id="RAQU01000417">
    <property type="protein sequence ID" value="RKK00476.1"/>
    <property type="molecule type" value="Genomic_DNA"/>
</dbReference>
<sequence>MGGVEMAVQLDVKTTYADGSAKMAVLSLERPDLAAGTSVDVVLSEAAGAARGAPVDLAAALSAHSMTVDMTGSGAHANIDVLSALQQALKDGTASFWQQGELATQARVEVPLEGSQRLVFDVTAFKGGGLEVEAQFNNDGAMG</sequence>
<dbReference type="InParanoid" id="A0A3A9JA01"/>
<organism evidence="1 2">
    <name type="scientific">Teichococcus wenyumeiae</name>
    <dbReference type="NCBI Taxonomy" id="2478470"/>
    <lineage>
        <taxon>Bacteria</taxon>
        <taxon>Pseudomonadati</taxon>
        <taxon>Pseudomonadota</taxon>
        <taxon>Alphaproteobacteria</taxon>
        <taxon>Acetobacterales</taxon>
        <taxon>Roseomonadaceae</taxon>
        <taxon>Roseomonas</taxon>
    </lineage>
</organism>
<comment type="caution">
    <text evidence="1">The sequence shown here is derived from an EMBL/GenBank/DDBJ whole genome shotgun (WGS) entry which is preliminary data.</text>
</comment>
<evidence type="ECO:0000313" key="1">
    <source>
        <dbReference type="EMBL" id="RKK00476.1"/>
    </source>
</evidence>
<protein>
    <submittedName>
        <fullName evidence="1">Uncharacterized protein</fullName>
    </submittedName>
</protein>
<gene>
    <name evidence="1" type="ORF">D6Z83_27765</name>
</gene>